<evidence type="ECO:0000313" key="3">
    <source>
        <dbReference type="EMBL" id="SUZ75503.1"/>
    </source>
</evidence>
<gene>
    <name evidence="3" type="ORF">METZ01_LOCUS28357</name>
</gene>
<evidence type="ECO:0000259" key="2">
    <source>
        <dbReference type="SMART" id="SM00834"/>
    </source>
</evidence>
<dbReference type="NCBIfam" id="TIGR02605">
    <property type="entry name" value="CxxC_CxxC_SSSS"/>
    <property type="match status" value="1"/>
</dbReference>
<feature type="compositionally biased region" description="Basic and acidic residues" evidence="1">
    <location>
        <begin position="58"/>
        <end position="81"/>
    </location>
</feature>
<feature type="domain" description="Putative regulatory protein FmdB zinc ribbon" evidence="2">
    <location>
        <begin position="2"/>
        <end position="40"/>
    </location>
</feature>
<feature type="region of interest" description="Disordered" evidence="1">
    <location>
        <begin position="54"/>
        <end position="81"/>
    </location>
</feature>
<dbReference type="AlphaFoldDB" id="A0A381QCW3"/>
<dbReference type="EMBL" id="UINC01001248">
    <property type="protein sequence ID" value="SUZ75503.1"/>
    <property type="molecule type" value="Genomic_DNA"/>
</dbReference>
<name>A0A381QCW3_9ZZZZ</name>
<sequence length="81" mass="9191">VPIYEYSCKACGHEFETLVLGRTQPECPSCQSQDLKRLMSLPTVQSTATRAMSMRAANKRDKAQASERVIEQKKYEEAHND</sequence>
<proteinExistence type="predicted"/>
<dbReference type="Pfam" id="PF09723">
    <property type="entry name" value="Zn_ribbon_8"/>
    <property type="match status" value="1"/>
</dbReference>
<dbReference type="SMART" id="SM00834">
    <property type="entry name" value="CxxC_CXXC_SSSS"/>
    <property type="match status" value="1"/>
</dbReference>
<reference evidence="3" key="1">
    <citation type="submission" date="2018-05" db="EMBL/GenBank/DDBJ databases">
        <authorList>
            <person name="Lanie J.A."/>
            <person name="Ng W.-L."/>
            <person name="Kazmierczak K.M."/>
            <person name="Andrzejewski T.M."/>
            <person name="Davidsen T.M."/>
            <person name="Wayne K.J."/>
            <person name="Tettelin H."/>
            <person name="Glass J.I."/>
            <person name="Rusch D."/>
            <person name="Podicherti R."/>
            <person name="Tsui H.-C.T."/>
            <person name="Winkler M.E."/>
        </authorList>
    </citation>
    <scope>NUCLEOTIDE SEQUENCE</scope>
</reference>
<accession>A0A381QCW3</accession>
<protein>
    <recommendedName>
        <fullName evidence="2">Putative regulatory protein FmdB zinc ribbon domain-containing protein</fullName>
    </recommendedName>
</protein>
<dbReference type="InterPro" id="IPR013429">
    <property type="entry name" value="Regulatory_FmdB_Zinc_ribbon"/>
</dbReference>
<feature type="non-terminal residue" evidence="3">
    <location>
        <position position="1"/>
    </location>
</feature>
<evidence type="ECO:0000256" key="1">
    <source>
        <dbReference type="SAM" id="MobiDB-lite"/>
    </source>
</evidence>
<organism evidence="3">
    <name type="scientific">marine metagenome</name>
    <dbReference type="NCBI Taxonomy" id="408172"/>
    <lineage>
        <taxon>unclassified sequences</taxon>
        <taxon>metagenomes</taxon>
        <taxon>ecological metagenomes</taxon>
    </lineage>
</organism>